<dbReference type="PANTHER" id="PTHR30250:SF11">
    <property type="entry name" value="O-ANTIGEN TRANSPORTER-RELATED"/>
    <property type="match status" value="1"/>
</dbReference>
<organism evidence="7 8">
    <name type="scientific">Leisingera aquaemixtae</name>
    <dbReference type="NCBI Taxonomy" id="1396826"/>
    <lineage>
        <taxon>Bacteria</taxon>
        <taxon>Pseudomonadati</taxon>
        <taxon>Pseudomonadota</taxon>
        <taxon>Alphaproteobacteria</taxon>
        <taxon>Rhodobacterales</taxon>
        <taxon>Roseobacteraceae</taxon>
        <taxon>Leisingera</taxon>
    </lineage>
</organism>
<dbReference type="GO" id="GO:0005886">
    <property type="term" value="C:plasma membrane"/>
    <property type="evidence" value="ECO:0007669"/>
    <property type="project" value="UniProtKB-SubCell"/>
</dbReference>
<dbReference type="STRING" id="1396826.PHA8399_01212"/>
<feature type="transmembrane region" description="Helical" evidence="6">
    <location>
        <begin position="374"/>
        <end position="393"/>
    </location>
</feature>
<keyword evidence="4 6" id="KW-1133">Transmembrane helix</keyword>
<dbReference type="RefSeq" id="WP_158509250.1">
    <property type="nucleotide sequence ID" value="NZ_CYSR01000011.1"/>
</dbReference>
<name>A0A0P1HW29_9RHOB</name>
<evidence type="ECO:0000313" key="7">
    <source>
        <dbReference type="EMBL" id="CUH99096.1"/>
    </source>
</evidence>
<gene>
    <name evidence="7" type="ORF">PHA8399_01212</name>
</gene>
<feature type="transmembrane region" description="Helical" evidence="6">
    <location>
        <begin position="50"/>
        <end position="70"/>
    </location>
</feature>
<feature type="transmembrane region" description="Helical" evidence="6">
    <location>
        <begin position="128"/>
        <end position="152"/>
    </location>
</feature>
<sequence>MKLLHRLKGNKTLLRLLGGGAVAVLIKGSAAAASLAMFTALAWVTDTESFGVIGFCFSLATLLAVAGSFGQRMMSLKDAAIAHENADGRTLALIGKSSLLVVVLGTLACALLLVPARAFGLLQLDTQVFAAMAVLAAALAFAENAVHFFRGYRTIAFSLLPRDIFWRLAILAVCLGLWGFSLSLSAAAAVWLLGLPLIALILLQAGSDPYLRRPIALRELFAAAAARVRTGLPLWGTSLIQTVGGPVLAPVILGVVLSPDEVGPFFAAFRIALVLDLFTLASAMVVAPLVARGHANRNFAETQAMLRYSVLLVSLATLVSFLIIVFYGDWLLALMNPDFATAAPALTVLGAGFLISVCCGPVPNILELAGQEKILLRRLVWFNCICLAALVPATEHFGMTGAAVCTAGLRAVTHITLLFTVKKRVGIDPSIFSLWSKAA</sequence>
<evidence type="ECO:0000256" key="5">
    <source>
        <dbReference type="ARBA" id="ARBA00023136"/>
    </source>
</evidence>
<accession>A0A0P1HW29</accession>
<comment type="subcellular location">
    <subcellularLocation>
        <location evidence="1">Cell membrane</location>
        <topology evidence="1">Multi-pass membrane protein</topology>
    </subcellularLocation>
</comment>
<dbReference type="AlphaFoldDB" id="A0A0P1HW29"/>
<evidence type="ECO:0000256" key="2">
    <source>
        <dbReference type="ARBA" id="ARBA00022475"/>
    </source>
</evidence>
<evidence type="ECO:0000256" key="4">
    <source>
        <dbReference type="ARBA" id="ARBA00022989"/>
    </source>
</evidence>
<dbReference type="InterPro" id="IPR050833">
    <property type="entry name" value="Poly_Biosynth_Transport"/>
</dbReference>
<feature type="transmembrane region" description="Helical" evidence="6">
    <location>
        <begin position="188"/>
        <end position="211"/>
    </location>
</feature>
<dbReference type="EMBL" id="CYSR01000011">
    <property type="protein sequence ID" value="CUH99096.1"/>
    <property type="molecule type" value="Genomic_DNA"/>
</dbReference>
<keyword evidence="3 6" id="KW-0812">Transmembrane</keyword>
<keyword evidence="2" id="KW-1003">Cell membrane</keyword>
<evidence type="ECO:0000256" key="6">
    <source>
        <dbReference type="SAM" id="Phobius"/>
    </source>
</evidence>
<feature type="transmembrane region" description="Helical" evidence="6">
    <location>
        <begin position="164"/>
        <end position="182"/>
    </location>
</feature>
<feature type="transmembrane region" description="Helical" evidence="6">
    <location>
        <begin position="339"/>
        <end position="362"/>
    </location>
</feature>
<feature type="transmembrane region" description="Helical" evidence="6">
    <location>
        <begin position="308"/>
        <end position="327"/>
    </location>
</feature>
<dbReference type="PANTHER" id="PTHR30250">
    <property type="entry name" value="PST FAMILY PREDICTED COLANIC ACID TRANSPORTER"/>
    <property type="match status" value="1"/>
</dbReference>
<proteinExistence type="predicted"/>
<evidence type="ECO:0000256" key="3">
    <source>
        <dbReference type="ARBA" id="ARBA00022692"/>
    </source>
</evidence>
<reference evidence="7 8" key="1">
    <citation type="submission" date="2015-09" db="EMBL/GenBank/DDBJ databases">
        <authorList>
            <consortium name="Swine Surveillance"/>
        </authorList>
    </citation>
    <scope>NUCLEOTIDE SEQUENCE [LARGE SCALE GENOMIC DNA]</scope>
    <source>
        <strain evidence="7 8">CECT 8399</strain>
    </source>
</reference>
<evidence type="ECO:0000256" key="1">
    <source>
        <dbReference type="ARBA" id="ARBA00004651"/>
    </source>
</evidence>
<feature type="transmembrane region" description="Helical" evidence="6">
    <location>
        <begin position="232"/>
        <end position="253"/>
    </location>
</feature>
<evidence type="ECO:0000313" key="8">
    <source>
        <dbReference type="Proteomes" id="UP000051326"/>
    </source>
</evidence>
<feature type="transmembrane region" description="Helical" evidence="6">
    <location>
        <begin position="91"/>
        <end position="116"/>
    </location>
</feature>
<dbReference type="Proteomes" id="UP000051326">
    <property type="component" value="Unassembled WGS sequence"/>
</dbReference>
<protein>
    <submittedName>
        <fullName evidence="7">Polysaccharide biosynthesis protein</fullName>
    </submittedName>
</protein>
<feature type="transmembrane region" description="Helical" evidence="6">
    <location>
        <begin position="265"/>
        <end position="287"/>
    </location>
</feature>
<feature type="transmembrane region" description="Helical" evidence="6">
    <location>
        <begin position="399"/>
        <end position="421"/>
    </location>
</feature>
<feature type="transmembrane region" description="Helical" evidence="6">
    <location>
        <begin position="12"/>
        <end position="44"/>
    </location>
</feature>
<keyword evidence="5 6" id="KW-0472">Membrane</keyword>